<keyword evidence="2" id="KW-0121">Carboxypeptidase</keyword>
<sequence length="615" mass="67449">MKKRSKLLSGSIIMLILCIIFSGISPLVVSAAKSKNEPSIKVEVYNGNTAERINTLFPWFKITNTGDVPIPLSDISARYYYTADGNKKQRFWCDWFSKGDTGMVTGKFSTVVSDAGNIDSCFEVGFKSGNIMLQPGESVEIHIRIAKEDWSDFNQENDYSFNRSAKTYVAQNRVPGFVKGKLVWGNDPAKTIADVASIQLDRYELTLKVSESARLHATILSLDISKKDLIWSSSDTNVAVVDNNGLVSGKKEGTAIITVSTADGRIKDTCRVRVIDTSARGIFEGRIKDAVTHAEIPGADIRFYREKGQGYEKSDHATSDPHGFFRIPLPVGNYKAVVTKDNYIAAEIYLSIQEDTTTYIPDLYIVRNKYAGTGTVSGMVKDALDGSGVKGLSIKFREGINATKGKIVAETVTSKSGRYSVDLPAGNYTAEVSGPNYIKEHFNIISIGGRDTDNQNGTVTPAMKKGEMRIVLTWGDSPQDLDSHLVGTLSDSTSFHIYYSKNEAYSEGKKIAVLELDASNGYGPETTTIYKDTGGTYTFHVHNFSARSKTSDKSLSSSGAQVKVYREGSLAAIFNVPINQEGNLWTVFSIKNGNINPINRMSCVEDESEIGSRKK</sequence>
<dbReference type="Pfam" id="PF00942">
    <property type="entry name" value="CBM_3"/>
    <property type="match status" value="1"/>
</dbReference>
<dbReference type="SMART" id="SM00635">
    <property type="entry name" value="BID_2"/>
    <property type="match status" value="1"/>
</dbReference>
<reference evidence="2 3" key="1">
    <citation type="submission" date="2016-11" db="EMBL/GenBank/DDBJ databases">
        <authorList>
            <person name="Varghese N."/>
            <person name="Submissions S."/>
        </authorList>
    </citation>
    <scope>NUCLEOTIDE SEQUENCE [LARGE SCALE GENOMIC DNA]</scope>
    <source>
        <strain evidence="2 3">DSM 19027</strain>
    </source>
</reference>
<dbReference type="OrthoDB" id="6372180at2"/>
<dbReference type="Gene3D" id="2.60.40.710">
    <property type="entry name" value="Endoglucanase-like"/>
    <property type="match status" value="1"/>
</dbReference>
<dbReference type="InterPro" id="IPR036966">
    <property type="entry name" value="CBM3_sf"/>
</dbReference>
<dbReference type="SUPFAM" id="SSF49373">
    <property type="entry name" value="Invasin/intimin cell-adhesion fragments"/>
    <property type="match status" value="1"/>
</dbReference>
<dbReference type="Proteomes" id="UP000324781">
    <property type="component" value="Unassembled WGS sequence"/>
</dbReference>
<dbReference type="RefSeq" id="WP_149679273.1">
    <property type="nucleotide sequence ID" value="NZ_FQZP01000045.1"/>
</dbReference>
<proteinExistence type="predicted"/>
<organism evidence="2 3">
    <name type="scientific">Thermoclostridium caenicola</name>
    <dbReference type="NCBI Taxonomy" id="659425"/>
    <lineage>
        <taxon>Bacteria</taxon>
        <taxon>Bacillati</taxon>
        <taxon>Bacillota</taxon>
        <taxon>Clostridia</taxon>
        <taxon>Eubacteriales</taxon>
        <taxon>Oscillospiraceae</taxon>
        <taxon>Thermoclostridium</taxon>
    </lineage>
</organism>
<protein>
    <submittedName>
        <fullName evidence="2">Carboxypeptidase regulatory-like domain-containing protein</fullName>
    </submittedName>
</protein>
<dbReference type="GO" id="GO:0005975">
    <property type="term" value="P:carbohydrate metabolic process"/>
    <property type="evidence" value="ECO:0007669"/>
    <property type="project" value="InterPro"/>
</dbReference>
<keyword evidence="2" id="KW-0378">Hydrolase</keyword>
<dbReference type="SUPFAM" id="SSF49384">
    <property type="entry name" value="Carbohydrate-binding domain"/>
    <property type="match status" value="1"/>
</dbReference>
<evidence type="ECO:0000313" key="2">
    <source>
        <dbReference type="EMBL" id="SHJ35291.1"/>
    </source>
</evidence>
<dbReference type="SUPFAM" id="SSF49464">
    <property type="entry name" value="Carboxypeptidase regulatory domain-like"/>
    <property type="match status" value="1"/>
</dbReference>
<dbReference type="EMBL" id="FQZP01000045">
    <property type="protein sequence ID" value="SHJ35291.1"/>
    <property type="molecule type" value="Genomic_DNA"/>
</dbReference>
<keyword evidence="3" id="KW-1185">Reference proteome</keyword>
<dbReference type="Pfam" id="PF13620">
    <property type="entry name" value="CarboxypepD_reg"/>
    <property type="match status" value="2"/>
</dbReference>
<dbReference type="AlphaFoldDB" id="A0A1M6ILE3"/>
<dbReference type="Pfam" id="PF02368">
    <property type="entry name" value="Big_2"/>
    <property type="match status" value="1"/>
</dbReference>
<dbReference type="Gene3D" id="2.60.40.1080">
    <property type="match status" value="1"/>
</dbReference>
<dbReference type="InterPro" id="IPR008965">
    <property type="entry name" value="CBM2/CBM3_carb-bd_dom_sf"/>
</dbReference>
<dbReference type="Gene3D" id="2.60.40.1120">
    <property type="entry name" value="Carboxypeptidase-like, regulatory domain"/>
    <property type="match status" value="2"/>
</dbReference>
<dbReference type="GO" id="GO:0004180">
    <property type="term" value="F:carboxypeptidase activity"/>
    <property type="evidence" value="ECO:0007669"/>
    <property type="project" value="UniProtKB-KW"/>
</dbReference>
<evidence type="ECO:0000259" key="1">
    <source>
        <dbReference type="PROSITE" id="PS51172"/>
    </source>
</evidence>
<name>A0A1M6ILE3_9FIRM</name>
<keyword evidence="2" id="KW-0645">Protease</keyword>
<feature type="domain" description="CBM3" evidence="1">
    <location>
        <begin position="36"/>
        <end position="189"/>
    </location>
</feature>
<dbReference type="InterPro" id="IPR001956">
    <property type="entry name" value="CBM3"/>
</dbReference>
<dbReference type="InterPro" id="IPR003343">
    <property type="entry name" value="Big_2"/>
</dbReference>
<dbReference type="GO" id="GO:0030248">
    <property type="term" value="F:cellulose binding"/>
    <property type="evidence" value="ECO:0007669"/>
    <property type="project" value="InterPro"/>
</dbReference>
<dbReference type="InterPro" id="IPR013784">
    <property type="entry name" value="Carb-bd-like_fold"/>
</dbReference>
<evidence type="ECO:0000313" key="3">
    <source>
        <dbReference type="Proteomes" id="UP000324781"/>
    </source>
</evidence>
<gene>
    <name evidence="2" type="ORF">SAMN05444373_10453</name>
</gene>
<dbReference type="SUPFAM" id="SSF49452">
    <property type="entry name" value="Starch-binding domain-like"/>
    <property type="match status" value="1"/>
</dbReference>
<accession>A0A1M6ILE3</accession>
<dbReference type="InterPro" id="IPR008964">
    <property type="entry name" value="Invasin/intimin_cell_adhesion"/>
</dbReference>
<dbReference type="PROSITE" id="PS51172">
    <property type="entry name" value="CBM3"/>
    <property type="match status" value="1"/>
</dbReference>
<dbReference type="InterPro" id="IPR008969">
    <property type="entry name" value="CarboxyPept-like_regulatory"/>
</dbReference>
<dbReference type="SMART" id="SM01067">
    <property type="entry name" value="CBM_3"/>
    <property type="match status" value="1"/>
</dbReference>